<dbReference type="OrthoDB" id="1362060at2"/>
<organism evidence="1 2">
    <name type="scientific">Chryseobacterium geocarposphaerae</name>
    <dbReference type="NCBI Taxonomy" id="1416776"/>
    <lineage>
        <taxon>Bacteria</taxon>
        <taxon>Pseudomonadati</taxon>
        <taxon>Bacteroidota</taxon>
        <taxon>Flavobacteriia</taxon>
        <taxon>Flavobacteriales</taxon>
        <taxon>Weeksellaceae</taxon>
        <taxon>Chryseobacterium group</taxon>
        <taxon>Chryseobacterium</taxon>
    </lineage>
</organism>
<keyword evidence="2" id="KW-1185">Reference proteome</keyword>
<dbReference type="RefSeq" id="WP_100376859.1">
    <property type="nucleotide sequence ID" value="NZ_PGFD01000001.1"/>
</dbReference>
<name>A0A2M9CBR1_9FLAO</name>
<dbReference type="PROSITE" id="PS51257">
    <property type="entry name" value="PROKAR_LIPOPROTEIN"/>
    <property type="match status" value="1"/>
</dbReference>
<reference evidence="1 2" key="1">
    <citation type="submission" date="2017-11" db="EMBL/GenBank/DDBJ databases">
        <title>Genomic Encyclopedia of Archaeal and Bacterial Type Strains, Phase II (KMG-II): From Individual Species to Whole Genera.</title>
        <authorList>
            <person name="Goeker M."/>
        </authorList>
    </citation>
    <scope>NUCLEOTIDE SEQUENCE [LARGE SCALE GENOMIC DNA]</scope>
    <source>
        <strain evidence="1 2">DSM 27617</strain>
    </source>
</reference>
<evidence type="ECO:0000313" key="2">
    <source>
        <dbReference type="Proteomes" id="UP000228740"/>
    </source>
</evidence>
<proteinExistence type="predicted"/>
<accession>A0A2M9CBR1</accession>
<dbReference type="Proteomes" id="UP000228740">
    <property type="component" value="Unassembled WGS sequence"/>
</dbReference>
<dbReference type="EMBL" id="PGFD01000001">
    <property type="protein sequence ID" value="PJJ68224.1"/>
    <property type="molecule type" value="Genomic_DNA"/>
</dbReference>
<protein>
    <submittedName>
        <fullName evidence="1">Uncharacterized protein</fullName>
    </submittedName>
</protein>
<comment type="caution">
    <text evidence="1">The sequence shown here is derived from an EMBL/GenBank/DDBJ whole genome shotgun (WGS) entry which is preliminary data.</text>
</comment>
<dbReference type="AlphaFoldDB" id="A0A2M9CBR1"/>
<sequence>MRIWISSLLLLAVISCKKEAETSKNTTSKDSVSMTETQKDSLKAGQNKQIFNFVTELCDNKGQYDANKYSREEIEGTYKLWFEYSSLLLSKPSVFKPETLQEVRRDKDKILAKLDKDFAEKKKALENLKVVNDPYWQNIKSQKIQELIQEYEFDKTEITAFSDPSILLNSKFSKNCENFVRALNSDEDVMIDEWRKLRLQMSKKNGSPEKIMDEFENNLHAQNRNEYAIVDLITFGWGNCANNNIKRIEHDEKMAKAFNSLFIKIEQQCDEP</sequence>
<gene>
    <name evidence="1" type="ORF">CLV73_2260</name>
</gene>
<evidence type="ECO:0000313" key="1">
    <source>
        <dbReference type="EMBL" id="PJJ68224.1"/>
    </source>
</evidence>